<dbReference type="RefSeq" id="WP_099254019.1">
    <property type="nucleotide sequence ID" value="NZ_NHOA01000009.1"/>
</dbReference>
<evidence type="ECO:0000313" key="12">
    <source>
        <dbReference type="Proteomes" id="UP000222824"/>
    </source>
</evidence>
<dbReference type="Proteomes" id="UP000222824">
    <property type="component" value="Unassembled WGS sequence"/>
</dbReference>
<dbReference type="SUPFAM" id="SSF53795">
    <property type="entry name" value="PEP carboxykinase-like"/>
    <property type="match status" value="1"/>
</dbReference>
<dbReference type="GO" id="GO:0005524">
    <property type="term" value="F:ATP binding"/>
    <property type="evidence" value="ECO:0007669"/>
    <property type="project" value="UniProtKB-KW"/>
</dbReference>
<dbReference type="EC" id="4.1.1.49" evidence="3"/>
<feature type="region of interest" description="Disordered" evidence="10">
    <location>
        <begin position="1"/>
        <end position="23"/>
    </location>
</feature>
<keyword evidence="8" id="KW-0456">Lyase</keyword>
<dbReference type="GO" id="GO:0004612">
    <property type="term" value="F:phosphoenolpyruvate carboxykinase (ATP) activity"/>
    <property type="evidence" value="ECO:0007669"/>
    <property type="project" value="UniProtKB-EC"/>
</dbReference>
<evidence type="ECO:0000256" key="2">
    <source>
        <dbReference type="ARBA" id="ARBA00006052"/>
    </source>
</evidence>
<gene>
    <name evidence="11" type="ORF">DJ69_01640</name>
</gene>
<keyword evidence="7" id="KW-0067">ATP-binding</keyword>
<dbReference type="InterPro" id="IPR001272">
    <property type="entry name" value="PEP_carboxykinase_ATP"/>
</dbReference>
<comment type="catalytic activity">
    <reaction evidence="9">
        <text>oxaloacetate + ATP = phosphoenolpyruvate + ADP + CO2</text>
        <dbReference type="Rhea" id="RHEA:18617"/>
        <dbReference type="ChEBI" id="CHEBI:16452"/>
        <dbReference type="ChEBI" id="CHEBI:16526"/>
        <dbReference type="ChEBI" id="CHEBI:30616"/>
        <dbReference type="ChEBI" id="CHEBI:58702"/>
        <dbReference type="ChEBI" id="CHEBI:456216"/>
        <dbReference type="EC" id="4.1.1.49"/>
    </reaction>
</comment>
<dbReference type="Gene3D" id="3.40.449.10">
    <property type="entry name" value="Phosphoenolpyruvate Carboxykinase, domain 1"/>
    <property type="match status" value="1"/>
</dbReference>
<comment type="pathway">
    <text evidence="1">Carbohydrate biosynthesis; gluconeogenesis.</text>
</comment>
<dbReference type="GO" id="GO:0006094">
    <property type="term" value="P:gluconeogenesis"/>
    <property type="evidence" value="ECO:0007669"/>
    <property type="project" value="UniProtKB-UniPathway"/>
</dbReference>
<keyword evidence="11" id="KW-0808">Transferase</keyword>
<accession>A0A2G1WN30</accession>
<evidence type="ECO:0000256" key="8">
    <source>
        <dbReference type="ARBA" id="ARBA00023239"/>
    </source>
</evidence>
<dbReference type="UniPathway" id="UPA00138"/>
<dbReference type="Gene3D" id="3.90.228.20">
    <property type="match status" value="1"/>
</dbReference>
<dbReference type="SUPFAM" id="SSF68923">
    <property type="entry name" value="PEP carboxykinase N-terminal domain"/>
    <property type="match status" value="1"/>
</dbReference>
<dbReference type="Gene3D" id="2.170.8.10">
    <property type="entry name" value="Phosphoenolpyruvate Carboxykinase, domain 2"/>
    <property type="match status" value="1"/>
</dbReference>
<reference evidence="11 12" key="1">
    <citation type="journal article" date="2014" name="Front. Microbiol.">
        <title>Population and genomic analysis of the genus Halorubrum.</title>
        <authorList>
            <person name="Fullmer M.S."/>
            <person name="Soucy S.M."/>
            <person name="Swithers K.S."/>
            <person name="Makkay A.M."/>
            <person name="Wheeler R."/>
            <person name="Ventosa A."/>
            <person name="Gogarten J.P."/>
            <person name="Papke R.T."/>
        </authorList>
    </citation>
    <scope>NUCLEOTIDE SEQUENCE [LARGE SCALE GENOMIC DNA]</scope>
    <source>
        <strain evidence="11 12">C49</strain>
    </source>
</reference>
<keyword evidence="5" id="KW-0547">Nucleotide-binding</keyword>
<keyword evidence="11" id="KW-0670">Pyruvate</keyword>
<evidence type="ECO:0000256" key="10">
    <source>
        <dbReference type="SAM" id="MobiDB-lite"/>
    </source>
</evidence>
<keyword evidence="11" id="KW-0418">Kinase</keyword>
<evidence type="ECO:0000256" key="6">
    <source>
        <dbReference type="ARBA" id="ARBA00022793"/>
    </source>
</evidence>
<dbReference type="InterPro" id="IPR013035">
    <property type="entry name" value="PEP_carboxykinase_C"/>
</dbReference>
<keyword evidence="4" id="KW-0312">Gluconeogenesis</keyword>
<keyword evidence="12" id="KW-1185">Reference proteome</keyword>
<dbReference type="EMBL" id="NHOA01000009">
    <property type="protein sequence ID" value="PHQ40345.1"/>
    <property type="molecule type" value="Genomic_DNA"/>
</dbReference>
<dbReference type="GO" id="GO:0005829">
    <property type="term" value="C:cytosol"/>
    <property type="evidence" value="ECO:0007669"/>
    <property type="project" value="TreeGrafter"/>
</dbReference>
<evidence type="ECO:0000256" key="1">
    <source>
        <dbReference type="ARBA" id="ARBA00004742"/>
    </source>
</evidence>
<organism evidence="11 12">
    <name type="scientific">Halorubrum persicum</name>
    <dbReference type="NCBI Taxonomy" id="1383844"/>
    <lineage>
        <taxon>Archaea</taxon>
        <taxon>Methanobacteriati</taxon>
        <taxon>Methanobacteriota</taxon>
        <taxon>Stenosarchaea group</taxon>
        <taxon>Halobacteria</taxon>
        <taxon>Halobacteriales</taxon>
        <taxon>Haloferacaceae</taxon>
        <taxon>Halorubrum</taxon>
    </lineage>
</organism>
<sequence length="504" mass="54893">MASHKPVPEPTQYPDPATTDHITYNPSFAELRELSADEEVTTEHGSPSYVSDYRSRSADATANTVDDDFDDADFDVFARGVEWVNDPDNDVVCVDRVVGRHEEASYVCRLFLPAEYSRIALSWAKLLEPAQGRPAEFVTVQLPDATDDPKIRVDPEAGVTTVLGSDYTGEAKKSFLRLFMRRAKQQGGLGLHAGSKRVTLADGDDTRTVGQVFLGLSGTGKSTLTSHGLWLDEPEGVEMIQDDVCALLPSGTVAGSEGGGLYVKTIGLDASEQPELHSAATDESAVLENVAVDDDGTVHFDEPRYGRNARATIRRDRLESSADDIDLNRVDQVFFITRNPLMPPIARLDHEQAAVAFMLGESVETSAGDPSRVGEPIRVVGTNPFIVGSEGGEGNRFRDLIADLDIESYVINTGAVGTDDPIDVGVEETVAVLEGAARNRIEWERDEDLGLTVPSSVPGIDIGRFAVADRVDDFEAARDALREDRREYLAGFEDLDDEIRDALY</sequence>
<evidence type="ECO:0000256" key="7">
    <source>
        <dbReference type="ARBA" id="ARBA00022840"/>
    </source>
</evidence>
<evidence type="ECO:0000256" key="5">
    <source>
        <dbReference type="ARBA" id="ARBA00022741"/>
    </source>
</evidence>
<comment type="similarity">
    <text evidence="2">Belongs to the phosphoenolpyruvate carboxykinase (ATP) family.</text>
</comment>
<dbReference type="PANTHER" id="PTHR30031:SF0">
    <property type="entry name" value="PHOSPHOENOLPYRUVATE CARBOXYKINASE (ATP)"/>
    <property type="match status" value="1"/>
</dbReference>
<dbReference type="NCBIfam" id="NF006821">
    <property type="entry name" value="PRK09344.1-3"/>
    <property type="match status" value="1"/>
</dbReference>
<dbReference type="GO" id="GO:0016301">
    <property type="term" value="F:kinase activity"/>
    <property type="evidence" value="ECO:0007669"/>
    <property type="project" value="UniProtKB-KW"/>
</dbReference>
<comment type="caution">
    <text evidence="11">The sequence shown here is derived from an EMBL/GenBank/DDBJ whole genome shotgun (WGS) entry which is preliminary data.</text>
</comment>
<dbReference type="AlphaFoldDB" id="A0A2G1WN30"/>
<keyword evidence="6" id="KW-0210">Decarboxylase</keyword>
<name>A0A2G1WN30_9EURY</name>
<dbReference type="PANTHER" id="PTHR30031">
    <property type="entry name" value="PHOSPHOENOLPYRUVATE CARBOXYKINASE ATP"/>
    <property type="match status" value="1"/>
</dbReference>
<evidence type="ECO:0000256" key="9">
    <source>
        <dbReference type="ARBA" id="ARBA00047371"/>
    </source>
</evidence>
<evidence type="ECO:0000256" key="4">
    <source>
        <dbReference type="ARBA" id="ARBA00022432"/>
    </source>
</evidence>
<evidence type="ECO:0000256" key="3">
    <source>
        <dbReference type="ARBA" id="ARBA00012363"/>
    </source>
</evidence>
<evidence type="ECO:0000313" key="11">
    <source>
        <dbReference type="EMBL" id="PHQ40345.1"/>
    </source>
</evidence>
<dbReference type="InterPro" id="IPR008210">
    <property type="entry name" value="PEP_carboxykinase_N"/>
</dbReference>
<dbReference type="OrthoDB" id="192074at2157"/>
<proteinExistence type="inferred from homology"/>
<dbReference type="Pfam" id="PF01293">
    <property type="entry name" value="PEPCK_ATP"/>
    <property type="match status" value="1"/>
</dbReference>
<protein>
    <recommendedName>
        <fullName evidence="3">phosphoenolpyruvate carboxykinase (ATP)</fullName>
        <ecNumber evidence="3">4.1.1.49</ecNumber>
    </recommendedName>
</protein>